<evidence type="ECO:0000313" key="2">
    <source>
        <dbReference type="Proteomes" id="UP000663792"/>
    </source>
</evidence>
<keyword evidence="2" id="KW-1185">Reference proteome</keyword>
<dbReference type="EMBL" id="JAERWK010000008">
    <property type="protein sequence ID" value="MBM9466926.1"/>
    <property type="molecule type" value="Genomic_DNA"/>
</dbReference>
<dbReference type="CDD" id="cd07819">
    <property type="entry name" value="SRPBCC_2"/>
    <property type="match status" value="1"/>
</dbReference>
<gene>
    <name evidence="1" type="ORF">JL106_06470</name>
</gene>
<proteinExistence type="predicted"/>
<dbReference type="InterPro" id="IPR023393">
    <property type="entry name" value="START-like_dom_sf"/>
</dbReference>
<organism evidence="1 2">
    <name type="scientific">Nakamurella leprariae</name>
    <dbReference type="NCBI Taxonomy" id="2803911"/>
    <lineage>
        <taxon>Bacteria</taxon>
        <taxon>Bacillati</taxon>
        <taxon>Actinomycetota</taxon>
        <taxon>Actinomycetes</taxon>
        <taxon>Nakamurellales</taxon>
        <taxon>Nakamurellaceae</taxon>
        <taxon>Nakamurella</taxon>
    </lineage>
</organism>
<dbReference type="RefSeq" id="WP_205259864.1">
    <property type="nucleotide sequence ID" value="NZ_JAERWK010000008.1"/>
</dbReference>
<dbReference type="Gene3D" id="3.30.530.20">
    <property type="match status" value="1"/>
</dbReference>
<name>A0A938YC75_9ACTN</name>
<sequence length="148" mass="15999">MPEPSTQSLTMAAEPAAIMAVIADFPAYPQWAGQVKAVEVTRPGADGRADRVRFSMDAGPIRDTYELSYRWAPDGLAVSWQLVSGQLQKSQQGSYVLRPGPGPAPSTVVTYSLAVELTIPMIGPLRRKAEKVIMDTALKALRTRVEGT</sequence>
<accession>A0A938YC75</accession>
<dbReference type="PANTHER" id="PTHR39683:SF4">
    <property type="entry name" value="COENZYME Q-BINDING PROTEIN COQ10 START DOMAIN-CONTAINING PROTEIN"/>
    <property type="match status" value="1"/>
</dbReference>
<dbReference type="SUPFAM" id="SSF55961">
    <property type="entry name" value="Bet v1-like"/>
    <property type="match status" value="1"/>
</dbReference>
<dbReference type="Pfam" id="PF10604">
    <property type="entry name" value="Polyketide_cyc2"/>
    <property type="match status" value="1"/>
</dbReference>
<protein>
    <submittedName>
        <fullName evidence="1">SRPBCC family protein</fullName>
    </submittedName>
</protein>
<dbReference type="PANTHER" id="PTHR39683">
    <property type="entry name" value="CONSERVED PROTEIN TB16.3"/>
    <property type="match status" value="1"/>
</dbReference>
<dbReference type="Proteomes" id="UP000663792">
    <property type="component" value="Unassembled WGS sequence"/>
</dbReference>
<comment type="caution">
    <text evidence="1">The sequence shown here is derived from an EMBL/GenBank/DDBJ whole genome shotgun (WGS) entry which is preliminary data.</text>
</comment>
<dbReference type="InterPro" id="IPR019587">
    <property type="entry name" value="Polyketide_cyclase/dehydratase"/>
</dbReference>
<reference evidence="1" key="1">
    <citation type="submission" date="2021-01" db="EMBL/GenBank/DDBJ databases">
        <title>YIM 132084 draft genome.</title>
        <authorList>
            <person name="An D."/>
        </authorList>
    </citation>
    <scope>NUCLEOTIDE SEQUENCE</scope>
    <source>
        <strain evidence="1">YIM 132084</strain>
    </source>
</reference>
<dbReference type="AlphaFoldDB" id="A0A938YC75"/>
<evidence type="ECO:0000313" key="1">
    <source>
        <dbReference type="EMBL" id="MBM9466926.1"/>
    </source>
</evidence>